<gene>
    <name evidence="10" type="primary">ppc</name>
    <name evidence="13" type="ORF">SAMN04515673_1217</name>
</gene>
<protein>
    <recommendedName>
        <fullName evidence="5 10">Phosphoenolpyruvate carboxylase</fullName>
        <shortName evidence="10">PEPC</shortName>
        <shortName evidence="10">PEPCase</shortName>
        <ecNumber evidence="4 10">4.1.1.31</ecNumber>
    </recommendedName>
</protein>
<dbReference type="InterPro" id="IPR018129">
    <property type="entry name" value="PEP_COase_Lys_AS"/>
</dbReference>
<dbReference type="Pfam" id="PF00311">
    <property type="entry name" value="PEPcase"/>
    <property type="match status" value="1"/>
</dbReference>
<dbReference type="GO" id="GO:0000287">
    <property type="term" value="F:magnesium ion binding"/>
    <property type="evidence" value="ECO:0007669"/>
    <property type="project" value="UniProtKB-UniRule"/>
</dbReference>
<dbReference type="GO" id="GO:0015977">
    <property type="term" value="P:carbon fixation"/>
    <property type="evidence" value="ECO:0007669"/>
    <property type="project" value="UniProtKB-UniRule"/>
</dbReference>
<evidence type="ECO:0000256" key="2">
    <source>
        <dbReference type="ARBA" id="ARBA00003670"/>
    </source>
</evidence>
<comment type="function">
    <text evidence="2 10">Forms oxaloacetate, a four-carbon dicarboxylic acid source for the tricarboxylic acid cycle.</text>
</comment>
<organism evidence="13 14">
    <name type="scientific">Poseidonocella sedimentorum</name>
    <dbReference type="NCBI Taxonomy" id="871652"/>
    <lineage>
        <taxon>Bacteria</taxon>
        <taxon>Pseudomonadati</taxon>
        <taxon>Pseudomonadota</taxon>
        <taxon>Alphaproteobacteria</taxon>
        <taxon>Rhodobacterales</taxon>
        <taxon>Roseobacteraceae</taxon>
        <taxon>Poseidonocella</taxon>
    </lineage>
</organism>
<dbReference type="InterPro" id="IPR015813">
    <property type="entry name" value="Pyrv/PenolPyrv_kinase-like_dom"/>
</dbReference>
<dbReference type="GO" id="GO:0008964">
    <property type="term" value="F:phosphoenolpyruvate carboxylase activity"/>
    <property type="evidence" value="ECO:0007669"/>
    <property type="project" value="UniProtKB-UniRule"/>
</dbReference>
<keyword evidence="6 10" id="KW-0460">Magnesium</keyword>
<feature type="active site" evidence="10 12">
    <location>
        <position position="568"/>
    </location>
</feature>
<comment type="cofactor">
    <cofactor evidence="1 10">
        <name>Mg(2+)</name>
        <dbReference type="ChEBI" id="CHEBI:18420"/>
    </cofactor>
</comment>
<evidence type="ECO:0000256" key="11">
    <source>
        <dbReference type="PROSITE-ProRule" id="PRU10111"/>
    </source>
</evidence>
<reference evidence="13 14" key="1">
    <citation type="submission" date="2016-10" db="EMBL/GenBank/DDBJ databases">
        <authorList>
            <person name="de Groot N.N."/>
        </authorList>
    </citation>
    <scope>NUCLEOTIDE SEQUENCE [LARGE SCALE GENOMIC DNA]</scope>
    <source>
        <strain evidence="14">KMM 9023,NRIC 0796,JCM 17311,KCTC 23692</strain>
    </source>
</reference>
<evidence type="ECO:0000256" key="3">
    <source>
        <dbReference type="ARBA" id="ARBA00008346"/>
    </source>
</evidence>
<proteinExistence type="inferred from homology"/>
<dbReference type="GO" id="GO:0005829">
    <property type="term" value="C:cytosol"/>
    <property type="evidence" value="ECO:0007669"/>
    <property type="project" value="TreeGrafter"/>
</dbReference>
<evidence type="ECO:0000313" key="14">
    <source>
        <dbReference type="Proteomes" id="UP000199302"/>
    </source>
</evidence>
<dbReference type="InterPro" id="IPR033129">
    <property type="entry name" value="PEPCASE_His_AS"/>
</dbReference>
<dbReference type="SUPFAM" id="SSF51621">
    <property type="entry name" value="Phosphoenolpyruvate/pyruvate domain"/>
    <property type="match status" value="1"/>
</dbReference>
<evidence type="ECO:0000313" key="13">
    <source>
        <dbReference type="EMBL" id="SFR20459.1"/>
    </source>
</evidence>
<sequence length="906" mass="100390">MPDTIFSAPRIDEDMADEGIRFLGRHLGNVLLNQEGGGAFDTVERIRKASIRFHDSGSEADYTALQEIVSALPIDEMLQSLRAFSYYLHLLNLAEDEAQLQGQRATGSRDMLEGMLNAAREAFGDQGLRALIDRLMVSPVLTAHPTEIRRQSTMRAEFAIARRLDDWSRAETGSHAEREASDDILREIEILWQTALLRRSKLSVRDEIRNGLNYYDHTFMEVVPEIHGTVERYLEDDALRGFLRIGSWIGGDRDGNPFVDADVLRDTFRLQADFALRHYLEELHQLGAELSMSTRVVGVSDALEVLAKASADGSAHREDEPYRRIIIHLYARISATLRDVVPGAALPRDAAPAAPYEGPEAFLADLDLIDASLRANQAPATAGGRLLSLRRKVRSFGFHLATVDLRQNSAVHEATIAELLSAVDPSMDYLSLDEGGRCAVLLGELASARMLLRPYHSYSEATEKELSIFRMARDIRARFGPKAIALSIISNCTSISDMLELLVLLKETGLSVDGGGGVQVVPLFETIEDLQNGPEIMRRFLTMPAYREVLARQGNVQEVMLGYSDSNKDGGFVTSNWELYKAERNFVSVFKDLGIGMRLFHGRGGSVGRGGGHVRDAILSQPAGAVDGQIRLTEQGEVISSRYAHREIGRAHLETIVSATLEASMGAGGEVAVPEAWEAVVDRLSGTAFDAYRDLVFGTEGFEEFFWSSTIITEIAALNIGSRPASRAKTRAITSLRAIPWVFSWAQCRIMLPGWYGFGTAVSDYLEAEGDEGLATLRACFADWPFFRTLVKKVETIIGKSDMSIAARYAELVEDAELRERIFTRITEEWQRAHDCVEVITERKLGAAAETTARPEHRRRTPYLDPLNHMQVAMLRKVRAGDTSEKTQRALLLSINGVASGLRNTG</sequence>
<feature type="active site" evidence="10 11">
    <location>
        <position position="144"/>
    </location>
</feature>
<comment type="similarity">
    <text evidence="3 10">Belongs to the PEPCase type 1 family.</text>
</comment>
<evidence type="ECO:0000256" key="4">
    <source>
        <dbReference type="ARBA" id="ARBA00012305"/>
    </source>
</evidence>
<dbReference type="PROSITE" id="PS00393">
    <property type="entry name" value="PEPCASE_2"/>
    <property type="match status" value="1"/>
</dbReference>
<dbReference type="OrthoDB" id="9768133at2"/>
<dbReference type="STRING" id="871652.SAMN04515673_1217"/>
<dbReference type="Proteomes" id="UP000199302">
    <property type="component" value="Unassembled WGS sequence"/>
</dbReference>
<evidence type="ECO:0000256" key="10">
    <source>
        <dbReference type="HAMAP-Rule" id="MF_00595"/>
    </source>
</evidence>
<keyword evidence="7 10" id="KW-0456">Lyase</keyword>
<dbReference type="HAMAP" id="MF_00595">
    <property type="entry name" value="PEPcase_type1"/>
    <property type="match status" value="1"/>
</dbReference>
<evidence type="ECO:0000256" key="6">
    <source>
        <dbReference type="ARBA" id="ARBA00022842"/>
    </source>
</evidence>
<dbReference type="InterPro" id="IPR022805">
    <property type="entry name" value="PEP_COase_bac/pln-type"/>
</dbReference>
<dbReference type="InterPro" id="IPR021135">
    <property type="entry name" value="PEP_COase"/>
</dbReference>
<dbReference type="GO" id="GO:0006107">
    <property type="term" value="P:oxaloacetate metabolic process"/>
    <property type="evidence" value="ECO:0007669"/>
    <property type="project" value="UniProtKB-UniRule"/>
</dbReference>
<evidence type="ECO:0000256" key="5">
    <source>
        <dbReference type="ARBA" id="ARBA00022419"/>
    </source>
</evidence>
<dbReference type="RefSeq" id="WP_092082810.1">
    <property type="nucleotide sequence ID" value="NZ_FOYI01000021.1"/>
</dbReference>
<keyword evidence="8 10" id="KW-0120">Carbon dioxide fixation</keyword>
<evidence type="ECO:0000256" key="7">
    <source>
        <dbReference type="ARBA" id="ARBA00023239"/>
    </source>
</evidence>
<keyword evidence="13" id="KW-0670">Pyruvate</keyword>
<comment type="catalytic activity">
    <reaction evidence="9 10">
        <text>oxaloacetate + phosphate = phosphoenolpyruvate + hydrogencarbonate</text>
        <dbReference type="Rhea" id="RHEA:28370"/>
        <dbReference type="ChEBI" id="CHEBI:16452"/>
        <dbReference type="ChEBI" id="CHEBI:17544"/>
        <dbReference type="ChEBI" id="CHEBI:43474"/>
        <dbReference type="ChEBI" id="CHEBI:58702"/>
        <dbReference type="EC" id="4.1.1.31"/>
    </reaction>
</comment>
<dbReference type="GO" id="GO:0006099">
    <property type="term" value="P:tricarboxylic acid cycle"/>
    <property type="evidence" value="ECO:0007669"/>
    <property type="project" value="InterPro"/>
</dbReference>
<dbReference type="PROSITE" id="PS00781">
    <property type="entry name" value="PEPCASE_1"/>
    <property type="match status" value="1"/>
</dbReference>
<accession>A0A1I6ERQ7</accession>
<dbReference type="EC" id="4.1.1.31" evidence="4 10"/>
<dbReference type="AlphaFoldDB" id="A0A1I6ERQ7"/>
<dbReference type="PANTHER" id="PTHR30523:SF6">
    <property type="entry name" value="PHOSPHOENOLPYRUVATE CARBOXYLASE"/>
    <property type="match status" value="1"/>
</dbReference>
<dbReference type="NCBIfam" id="NF000584">
    <property type="entry name" value="PRK00009.1"/>
    <property type="match status" value="1"/>
</dbReference>
<evidence type="ECO:0000256" key="9">
    <source>
        <dbReference type="ARBA" id="ARBA00048995"/>
    </source>
</evidence>
<dbReference type="PRINTS" id="PR00150">
    <property type="entry name" value="PEPCARBXLASE"/>
</dbReference>
<evidence type="ECO:0000256" key="1">
    <source>
        <dbReference type="ARBA" id="ARBA00001946"/>
    </source>
</evidence>
<evidence type="ECO:0000256" key="12">
    <source>
        <dbReference type="PROSITE-ProRule" id="PRU10112"/>
    </source>
</evidence>
<dbReference type="Gene3D" id="1.20.1440.90">
    <property type="entry name" value="Phosphoenolpyruvate/pyruvate domain"/>
    <property type="match status" value="1"/>
</dbReference>
<comment type="subunit">
    <text evidence="10">Homotetramer.</text>
</comment>
<dbReference type="PANTHER" id="PTHR30523">
    <property type="entry name" value="PHOSPHOENOLPYRUVATE CARBOXYLASE"/>
    <property type="match status" value="1"/>
</dbReference>
<name>A0A1I6ERQ7_9RHOB</name>
<evidence type="ECO:0000256" key="8">
    <source>
        <dbReference type="ARBA" id="ARBA00023300"/>
    </source>
</evidence>
<dbReference type="EMBL" id="FOYI01000021">
    <property type="protein sequence ID" value="SFR20459.1"/>
    <property type="molecule type" value="Genomic_DNA"/>
</dbReference>
<keyword evidence="14" id="KW-1185">Reference proteome</keyword>